<protein>
    <submittedName>
        <fullName evidence="1">Uncharacterized protein</fullName>
    </submittedName>
</protein>
<organism evidence="1 2">
    <name type="scientific">Streptococcus sobrinus W1703</name>
    <dbReference type="NCBI Taxonomy" id="1227275"/>
    <lineage>
        <taxon>Bacteria</taxon>
        <taxon>Bacillati</taxon>
        <taxon>Bacillota</taxon>
        <taxon>Bacilli</taxon>
        <taxon>Lactobacillales</taxon>
        <taxon>Streptococcaceae</taxon>
        <taxon>Streptococcus</taxon>
    </lineage>
</organism>
<reference evidence="1 2" key="1">
    <citation type="submission" date="2013-06" db="EMBL/GenBank/DDBJ databases">
        <authorList>
            <person name="Weinstock G."/>
            <person name="Sodergren E."/>
            <person name="Lobos E.A."/>
            <person name="Fulton L."/>
            <person name="Fulton R."/>
            <person name="Courtney L."/>
            <person name="Fronick C."/>
            <person name="O'Laughlin M."/>
            <person name="Godfrey J."/>
            <person name="Wilson R.M."/>
            <person name="Miner T."/>
            <person name="Farmer C."/>
            <person name="Delehaunty K."/>
            <person name="Cordes M."/>
            <person name="Minx P."/>
            <person name="Tomlinson C."/>
            <person name="Chen J."/>
            <person name="Wollam A."/>
            <person name="Pepin K.H."/>
            <person name="Bhonagiri V."/>
            <person name="Zhang X."/>
            <person name="Warren W."/>
            <person name="Mitreva M."/>
            <person name="Mardis E.R."/>
            <person name="Wilson R.K."/>
        </authorList>
    </citation>
    <scope>NUCLEOTIDE SEQUENCE [LARGE SCALE GENOMIC DNA]</scope>
    <source>
        <strain evidence="1 2">W1703</strain>
    </source>
</reference>
<accession>U2KG32</accession>
<dbReference type="HOGENOM" id="CLU_3262828_0_0_9"/>
<proteinExistence type="predicted"/>
<name>U2KG32_9STRE</name>
<evidence type="ECO:0000313" key="1">
    <source>
        <dbReference type="EMBL" id="ERJ73808.1"/>
    </source>
</evidence>
<feature type="non-terminal residue" evidence="1">
    <location>
        <position position="1"/>
    </location>
</feature>
<sequence>YGGKWVLSQAHILFLDSIIIDQFKSYLGFQKMPEINIIKNQ</sequence>
<comment type="caution">
    <text evidence="1">The sequence shown here is derived from an EMBL/GenBank/DDBJ whole genome shotgun (WGS) entry which is preliminary data.</text>
</comment>
<evidence type="ECO:0000313" key="2">
    <source>
        <dbReference type="Proteomes" id="UP000016617"/>
    </source>
</evidence>
<dbReference type="Proteomes" id="UP000016617">
    <property type="component" value="Unassembled WGS sequence"/>
</dbReference>
<dbReference type="AlphaFoldDB" id="U2KG32"/>
<gene>
    <name evidence="1" type="ORF">HMPREF1557_02105</name>
</gene>
<dbReference type="EMBL" id="AWVA01000122">
    <property type="protein sequence ID" value="ERJ73808.1"/>
    <property type="molecule type" value="Genomic_DNA"/>
</dbReference>